<feature type="compositionally biased region" description="Low complexity" evidence="3">
    <location>
        <begin position="492"/>
        <end position="508"/>
    </location>
</feature>
<dbReference type="Gene3D" id="2.60.40.150">
    <property type="entry name" value="C2 domain"/>
    <property type="match status" value="1"/>
</dbReference>
<dbReference type="Pfam" id="PF06920">
    <property type="entry name" value="DHR-2_Lobe_A"/>
    <property type="match status" value="1"/>
</dbReference>
<dbReference type="InterPro" id="IPR046770">
    <property type="entry name" value="DOCKER_Lobe_B"/>
</dbReference>
<dbReference type="Gene3D" id="1.25.40.410">
    <property type="match status" value="1"/>
</dbReference>
<dbReference type="PANTHER" id="PTHR23317:SF26">
    <property type="entry name" value="ZIZIMIN, ISOFORM K"/>
    <property type="match status" value="1"/>
</dbReference>
<feature type="compositionally biased region" description="Polar residues" evidence="3">
    <location>
        <begin position="509"/>
        <end position="522"/>
    </location>
</feature>
<dbReference type="Pfam" id="PF20421">
    <property type="entry name" value="DHR-2_Lobe_C"/>
    <property type="match status" value="1"/>
</dbReference>
<dbReference type="InterPro" id="IPR035892">
    <property type="entry name" value="C2_domain_sf"/>
</dbReference>
<dbReference type="InterPro" id="IPR027007">
    <property type="entry name" value="C2_DOCK-type_domain"/>
</dbReference>
<comment type="similarity">
    <text evidence="2">Belongs to the DOCK family.</text>
</comment>
<dbReference type="PROSITE" id="PS51650">
    <property type="entry name" value="C2_DOCK"/>
    <property type="match status" value="1"/>
</dbReference>
<feature type="compositionally biased region" description="Low complexity" evidence="3">
    <location>
        <begin position="1638"/>
        <end position="1656"/>
    </location>
</feature>
<dbReference type="InterPro" id="IPR021816">
    <property type="entry name" value="DOCK_C/D_N"/>
</dbReference>
<evidence type="ECO:0000313" key="6">
    <source>
        <dbReference type="Proteomes" id="UP000492821"/>
    </source>
</evidence>
<feature type="compositionally biased region" description="Polar residues" evidence="3">
    <location>
        <begin position="1657"/>
        <end position="1677"/>
    </location>
</feature>
<dbReference type="InterPro" id="IPR046773">
    <property type="entry name" value="DOCKER_Lobe_C"/>
</dbReference>
<reference evidence="7" key="2">
    <citation type="submission" date="2020-10" db="UniProtKB">
        <authorList>
            <consortium name="WormBaseParasite"/>
        </authorList>
    </citation>
    <scope>IDENTIFICATION</scope>
</reference>
<evidence type="ECO:0000313" key="7">
    <source>
        <dbReference type="WBParaSite" id="Pan_g13394.t1"/>
    </source>
</evidence>
<dbReference type="GO" id="GO:0007264">
    <property type="term" value="P:small GTPase-mediated signal transduction"/>
    <property type="evidence" value="ECO:0007669"/>
    <property type="project" value="InterPro"/>
</dbReference>
<feature type="domain" description="DOCKER" evidence="5">
    <location>
        <begin position="1959"/>
        <end position="2427"/>
    </location>
</feature>
<protein>
    <submittedName>
        <fullName evidence="7">C2 domain-containing protein</fullName>
    </submittedName>
</protein>
<organism evidence="6 7">
    <name type="scientific">Panagrellus redivivus</name>
    <name type="common">Microworm</name>
    <dbReference type="NCBI Taxonomy" id="6233"/>
    <lineage>
        <taxon>Eukaryota</taxon>
        <taxon>Metazoa</taxon>
        <taxon>Ecdysozoa</taxon>
        <taxon>Nematoda</taxon>
        <taxon>Chromadorea</taxon>
        <taxon>Rhabditida</taxon>
        <taxon>Tylenchina</taxon>
        <taxon>Panagrolaimomorpha</taxon>
        <taxon>Panagrolaimoidea</taxon>
        <taxon>Panagrolaimidae</taxon>
        <taxon>Panagrellus</taxon>
    </lineage>
</organism>
<feature type="compositionally biased region" description="Low complexity" evidence="3">
    <location>
        <begin position="19"/>
        <end position="40"/>
    </location>
</feature>
<dbReference type="Pfam" id="PF20422">
    <property type="entry name" value="DHR-2_Lobe_B"/>
    <property type="match status" value="1"/>
</dbReference>
<feature type="domain" description="C2 DOCK-type" evidence="4">
    <location>
        <begin position="809"/>
        <end position="995"/>
    </location>
</feature>
<keyword evidence="6" id="KW-1185">Reference proteome</keyword>
<dbReference type="Pfam" id="PF11878">
    <property type="entry name" value="DOCK_C-D_N"/>
    <property type="match status" value="1"/>
</dbReference>
<feature type="region of interest" description="Disordered" evidence="3">
    <location>
        <begin position="1637"/>
        <end position="1688"/>
    </location>
</feature>
<dbReference type="InterPro" id="IPR043161">
    <property type="entry name" value="DOCK_C_lobe_A"/>
</dbReference>
<dbReference type="PANTHER" id="PTHR23317">
    <property type="entry name" value="DEDICATOR OF CYTOKINESIS DOCK"/>
    <property type="match status" value="1"/>
</dbReference>
<dbReference type="Pfam" id="PF14429">
    <property type="entry name" value="DOCK-C2"/>
    <property type="match status" value="1"/>
</dbReference>
<dbReference type="PROSITE" id="PS51651">
    <property type="entry name" value="DOCKER"/>
    <property type="match status" value="1"/>
</dbReference>
<dbReference type="WBParaSite" id="Pan_g13394.t1">
    <property type="protein sequence ID" value="Pan_g13394.t1"/>
    <property type="gene ID" value="Pan_g13394"/>
</dbReference>
<dbReference type="GO" id="GO:0005085">
    <property type="term" value="F:guanyl-nucleotide exchange factor activity"/>
    <property type="evidence" value="ECO:0007669"/>
    <property type="project" value="UniProtKB-KW"/>
</dbReference>
<sequence length="2458" mass="270066">MSVSTGTPASSETGGRLASVSSMNSISSTSVTGVPTTSNSHSKQNRTATVLRERASIAPGSGNATGSRSQSTSRQSSLQQSKPTSRGSVANRGAPQLRKSSSTTAAAVSVIGAANASLKKRLPLQAFASHVGKIGEAERKRKQASHAVAQANPLRKPPISKPLDYERFVTEKSVQLEGDHRGLLLFPRDDFAESEVFPDERTAIPSVNESHLKTAEWLFTKEALQLYSRPHKVVNFNYAEYSGDFKRIDTPQLGSLRFESDLLADEKASAFTHEKPSEVIAEGYVMVVPNDSGIFDKMIFSEKRRYCIVRRNEMDAVLVDLQKQANVPSNQPPIEVKRVSQPFTKKGREFIQLYGPSTSNGNGNEKPVLVLAADRDGGTDFASWVVSIGQNLVEMSKEDSASIGDARDAASVSNKPAPDTESIGSEGSGGSRDASGAPIWRSKNAVGKALQPPVIDRKNLFALYPELEPLPTETPATSSLLLKPLIGAQSSRSTLSSSSTQTAHSADSGTSIDNNDKNASIPTSPPPVSDRVKKLKVRIEFLSLTMRTNFADDPYFRFEPLFVRLFLFDVATGTRLTEEYKASLVPSHLEAVFREGIAASPQSSPIRITSTPCGTVNDIPYNLMMESKTHQMICAIAAPPNDVFVIVRIERLLSDGIPDVYSKSSIVDQKTALKVSKTAKMTTEKLARYRTPFAWTAGPLIPTMRKPGFPADDGGWQLFKADPKQTEVELQKLLIDCIKTEKSGKLTPIPNASVKVLPNKIYSFSTIQHRISPTLLPLKPWPKVTEEATPTFELQTFGDVATAPYSELVNLLYVYPVSLSFGGQKNSGSRARNISCFVRFISSKLRDGTNAKAIIDRGNPYGPHCQFGNTAVQYHEQNPVFNDEIKVQLPIVVDSSDHLLFTFYHVSVSSAMDQKPQKNGGITTPVGYAWLPLARNGNFLIMSEDVQDFDLPVAGSLVAGYMHYQQLSNGKGHQGPEIKWLDNGRPLFRVRLRLVSSVFTTEDNLQGFFQACNRLYDYRRLVSGNANTSFNGEGPTTSEASAVASSSATANRSCSPTTISESLPSDGALANSHNEEKLFEKIAAKAGNLLNVNIVRLIPHFHVVLQRLFALLPIIHHKDIGTQILGVTIGIVDRASEAGFDSVLRTFVQCHFGAATPGTTASISGEEEPAHAAILKHLVKLLQEMRGEERAMERIFRQLWFFFDVIVKSMAQWLIATRKFKAARRDRFPGDVLDLVTSLVDAMIEAVRRNQGMSEAPAANAALAYFLRFLLALTDRNTVMTLMHRLVDKYDRLASEDSTVSRQSNTFRGLKLDLLRIMAGYEHWIPLSLPLLTDRNNAILRGGPVVGPYSEPPNNASFVSKFFAIFSTTSNSASDHDANALATRFDNYADHFWLSTNYCETHFPVGLLIQELLASLREPRDYRPLVIALVRNLLAKHSADTRYTDQASQGRIALMYVPLLQFAIDNIRELDAAAKVAAEKPEVADSKAAGVTYSTLAFHYSLTHARGAVVSGSNVVGSSAWQASNGNPAVKGNVPSVAATPAGDAGTTLAPLAEKLSKNEARDILVSVLYILGRIPKKTLSTIWLMQEQKGNANGLLEFLHLLELALQMFGYPGRTYLHKVLKKKYHMANKATVNFQFSDRPSRPSSSYDSFPRSSGTLDSQTSSNMSTEAPSSATLTEAPHNDDSESPVAFLKECGLTQEIAITVLDIAQTVTTDVAGRCAHLSSESSDEAFTRLLLLYLRLLDETWPESIRLNALAALSIFVSHFTSRFFVAGPMEPLALVIEAMLLQLNSRYPKIQQASAALLQVVLRRGYEVLIEQRAKESSMDVSYTPMRPRPIRLSGARHQASPPKATLASRHGAPKRGIECLGRPGSQTSVALAYLLGKQQPLATSPFFEQGLAVLESLITSQAQEKRLSPFESAVMELIAQMRGVLSATGALTDAAEDPFRLADLHIQLADSYRGSASLRVTWFDSLAEKHNAENWFSEAAVCLAHSVAIMAKELFARGVLGGVDWYLFDCINRDIVAEENVNDVSMIDTTQQAGYTLNMFTRKIEDLVRALVQAERYEAVGPICRFVIPIFEDAKDFKALVSIYSELQQASSRAAEVKASGKRHLGTYFRVVLHGERHFREDDKTEWIYREPGLTSLAAACERMVATAQHTLGHDRVQVLPENKIDMSALKPDVAYIQMTHVEPCINLPAEVVEKSKDDTVADMDSFGSASADTMNYWHHTNVKHFYYEETLTDDTVPKDAPEMARLSLKRVYLRVKESFPNTRRRSRVMERTEIVLNPLELACDRLRQKANQIRKFLAAAGIPPRCAAIGVDGAAVARIDIKGLQCFLQGAVSPTVNVGVLAYAEAFTTAVQKERYGQEGLEALVQSFKILMTEIQDALEVNAKAIGTDQQEYQEMLQKSFTGMLERLKDFFGDQEFILRHDTGLIDDPSVYGAAYVLNSISIGGVNA</sequence>
<dbReference type="InterPro" id="IPR046769">
    <property type="entry name" value="DOCKER_Lobe_A"/>
</dbReference>
<dbReference type="Gene3D" id="1.20.58.740">
    <property type="match status" value="1"/>
</dbReference>
<dbReference type="InterPro" id="IPR026791">
    <property type="entry name" value="DOCK"/>
</dbReference>
<proteinExistence type="inferred from homology"/>
<keyword evidence="1" id="KW-0344">Guanine-nucleotide releasing factor</keyword>
<evidence type="ECO:0000259" key="4">
    <source>
        <dbReference type="PROSITE" id="PS51650"/>
    </source>
</evidence>
<evidence type="ECO:0000259" key="5">
    <source>
        <dbReference type="PROSITE" id="PS51651"/>
    </source>
</evidence>
<feature type="compositionally biased region" description="Basic and acidic residues" evidence="3">
    <location>
        <begin position="399"/>
        <end position="408"/>
    </location>
</feature>
<name>A0A7E4UVM3_PANRE</name>
<evidence type="ECO:0000256" key="1">
    <source>
        <dbReference type="ARBA" id="ARBA00022658"/>
    </source>
</evidence>
<feature type="region of interest" description="Disordered" evidence="3">
    <location>
        <begin position="399"/>
        <end position="438"/>
    </location>
</feature>
<evidence type="ECO:0000256" key="2">
    <source>
        <dbReference type="PROSITE-ProRule" id="PRU00983"/>
    </source>
</evidence>
<dbReference type="CDD" id="cd11684">
    <property type="entry name" value="DHR2_DOCK"/>
    <property type="match status" value="1"/>
</dbReference>
<feature type="compositionally biased region" description="Polar residues" evidence="3">
    <location>
        <begin position="1"/>
        <end position="13"/>
    </location>
</feature>
<feature type="region of interest" description="Disordered" evidence="3">
    <location>
        <begin position="492"/>
        <end position="529"/>
    </location>
</feature>
<feature type="region of interest" description="Disordered" evidence="3">
    <location>
        <begin position="1841"/>
        <end position="1861"/>
    </location>
</feature>
<reference evidence="6" key="1">
    <citation type="journal article" date="2013" name="Genetics">
        <title>The draft genome and transcriptome of Panagrellus redivivus are shaped by the harsh demands of a free-living lifestyle.</title>
        <authorList>
            <person name="Srinivasan J."/>
            <person name="Dillman A.R."/>
            <person name="Macchietto M.G."/>
            <person name="Heikkinen L."/>
            <person name="Lakso M."/>
            <person name="Fracchia K.M."/>
            <person name="Antoshechkin I."/>
            <person name="Mortazavi A."/>
            <person name="Wong G."/>
            <person name="Sternberg P.W."/>
        </authorList>
    </citation>
    <scope>NUCLEOTIDE SEQUENCE [LARGE SCALE GENOMIC DNA]</scope>
    <source>
        <strain evidence="6">MT8872</strain>
    </source>
</reference>
<feature type="compositionally biased region" description="Low complexity" evidence="3">
    <location>
        <begin position="67"/>
        <end position="81"/>
    </location>
</feature>
<dbReference type="InterPro" id="IPR027357">
    <property type="entry name" value="DOCKER_dom"/>
</dbReference>
<dbReference type="InterPro" id="IPR043162">
    <property type="entry name" value="DOCK_C_lobe_C"/>
</dbReference>
<feature type="region of interest" description="Disordered" evidence="3">
    <location>
        <begin position="1"/>
        <end position="104"/>
    </location>
</feature>
<dbReference type="Proteomes" id="UP000492821">
    <property type="component" value="Unassembled WGS sequence"/>
</dbReference>
<evidence type="ECO:0000256" key="3">
    <source>
        <dbReference type="SAM" id="MobiDB-lite"/>
    </source>
</evidence>
<accession>A0A7E4UVM3</accession>